<dbReference type="Gene3D" id="1.10.8.60">
    <property type="match status" value="1"/>
</dbReference>
<proteinExistence type="inferred from homology"/>
<keyword evidence="6" id="KW-0539">Nucleus</keyword>
<feature type="domain" description="DNA replication factor RFC1 C-terminal" evidence="8">
    <location>
        <begin position="300"/>
        <end position="452"/>
    </location>
</feature>
<dbReference type="GO" id="GO:0003677">
    <property type="term" value="F:DNA binding"/>
    <property type="evidence" value="ECO:0007669"/>
    <property type="project" value="InterPro"/>
</dbReference>
<dbReference type="InterPro" id="IPR008921">
    <property type="entry name" value="DNA_pol3_clamp-load_cplx_C"/>
</dbReference>
<evidence type="ECO:0000259" key="8">
    <source>
        <dbReference type="Pfam" id="PF08519"/>
    </source>
</evidence>
<dbReference type="PIRSF" id="PIRSF036578">
    <property type="entry name" value="RFC1"/>
    <property type="match status" value="1"/>
</dbReference>
<evidence type="ECO:0000256" key="3">
    <source>
        <dbReference type="ARBA" id="ARBA00022705"/>
    </source>
</evidence>
<reference evidence="9" key="1">
    <citation type="submission" date="2021-01" db="EMBL/GenBank/DDBJ databases">
        <authorList>
            <person name="Corre E."/>
            <person name="Pelletier E."/>
            <person name="Niang G."/>
            <person name="Scheremetjew M."/>
            <person name="Finn R."/>
            <person name="Kale V."/>
            <person name="Holt S."/>
            <person name="Cochrane G."/>
            <person name="Meng A."/>
            <person name="Brown T."/>
            <person name="Cohen L."/>
        </authorList>
    </citation>
    <scope>NUCLEOTIDE SEQUENCE</scope>
    <source>
        <strain evidence="9">NIES-2562</strain>
    </source>
</reference>
<gene>
    <name evidence="9" type="ORF">PBIL07802_LOCUS27406</name>
</gene>
<feature type="region of interest" description="Disordered" evidence="7">
    <location>
        <begin position="451"/>
        <end position="542"/>
    </location>
</feature>
<dbReference type="PANTHER" id="PTHR23389">
    <property type="entry name" value="CHROMOSOME TRANSMISSION FIDELITY FACTOR 18"/>
    <property type="match status" value="1"/>
</dbReference>
<evidence type="ECO:0000256" key="6">
    <source>
        <dbReference type="ARBA" id="ARBA00023242"/>
    </source>
</evidence>
<name>A0A7S3GFX2_9EUKA</name>
<comment type="similarity">
    <text evidence="2">Belongs to the activator 1 large subunit family.</text>
</comment>
<feature type="compositionally biased region" description="Polar residues" evidence="7">
    <location>
        <begin position="451"/>
        <end position="466"/>
    </location>
</feature>
<dbReference type="GO" id="GO:0006281">
    <property type="term" value="P:DNA repair"/>
    <property type="evidence" value="ECO:0007669"/>
    <property type="project" value="InterPro"/>
</dbReference>
<feature type="compositionally biased region" description="Acidic residues" evidence="7">
    <location>
        <begin position="501"/>
        <end position="510"/>
    </location>
</feature>
<organism evidence="9">
    <name type="scientific">Palpitomonas bilix</name>
    <dbReference type="NCBI Taxonomy" id="652834"/>
    <lineage>
        <taxon>Eukaryota</taxon>
        <taxon>Eukaryota incertae sedis</taxon>
    </lineage>
</organism>
<evidence type="ECO:0000256" key="1">
    <source>
        <dbReference type="ARBA" id="ARBA00004123"/>
    </source>
</evidence>
<accession>A0A7S3GFX2</accession>
<dbReference type="InterPro" id="IPR027417">
    <property type="entry name" value="P-loop_NTPase"/>
</dbReference>
<dbReference type="InterPro" id="IPR047854">
    <property type="entry name" value="RFC_lid"/>
</dbReference>
<dbReference type="InterPro" id="IPR013725">
    <property type="entry name" value="DNA_replication_fac_RFC1_C"/>
</dbReference>
<dbReference type="PANTHER" id="PTHR23389:SF6">
    <property type="entry name" value="REPLICATION FACTOR C SUBUNIT 1"/>
    <property type="match status" value="1"/>
</dbReference>
<evidence type="ECO:0000256" key="2">
    <source>
        <dbReference type="ARBA" id="ARBA00006116"/>
    </source>
</evidence>
<sequence>MNASDERGKKALEQRVKEVTETRSISEFYCKQSERTKPICLIMDEVDGMSGNSDRGGMKEVMTIIKASKVPIICLANDDYKVRSLKNHCMPIKFNKPARPSLQKRLREIASREGIDADDSALAVVIEAAQGDVRSSLNMLQMWAMDERQRGERGKRMVLTYDDAKKKAETSSKFKATEQVQMFSMVEEKFFNASSSISMLERLDYFFADYFLVPLFVQENYVKCSPGLRKNAHRFAFPPRDYGEEAFATTSLSSTSSSPPSLSSLLRMHPCNGGAIKQAMRDDDAEVEALTRFSYAADCLSRGDTVEKLMAQRASYSLLPVFGIMSCVAVSEAVKGRGPGFQSMAFPSWLGKFSTGKKKRRLLEEIHSLLLHNTTGGKLDARLDYIPTLVNLTAKRLEKEGVEAASEVSDLLVSYFLTKEEMDAMMEMSLGGASTIQLDKNQKAAITRTINSKTSTMAAPSGQKTKVGSKAGGGGGEPPAPKFDEFEAEEEEKAMKKAAEEDGEGEDEDLASDRLVKASKGKKKRKADGGSASTTAKKARKK</sequence>
<dbReference type="GO" id="GO:0005634">
    <property type="term" value="C:nucleus"/>
    <property type="evidence" value="ECO:0007669"/>
    <property type="project" value="UniProtKB-SubCell"/>
</dbReference>
<dbReference type="GO" id="GO:0005663">
    <property type="term" value="C:DNA replication factor C complex"/>
    <property type="evidence" value="ECO:0007669"/>
    <property type="project" value="InterPro"/>
</dbReference>
<keyword evidence="4" id="KW-0547">Nucleotide-binding</keyword>
<keyword evidence="5" id="KW-0067">ATP-binding</keyword>
<dbReference type="SUPFAM" id="SSF48019">
    <property type="entry name" value="post-AAA+ oligomerization domain-like"/>
    <property type="match status" value="2"/>
</dbReference>
<dbReference type="GO" id="GO:0006260">
    <property type="term" value="P:DNA replication"/>
    <property type="evidence" value="ECO:0007669"/>
    <property type="project" value="UniProtKB-KW"/>
</dbReference>
<comment type="subcellular location">
    <subcellularLocation>
        <location evidence="1">Nucleus</location>
    </subcellularLocation>
</comment>
<evidence type="ECO:0000313" key="9">
    <source>
        <dbReference type="EMBL" id="CAE0265070.1"/>
    </source>
</evidence>
<dbReference type="GO" id="GO:0005524">
    <property type="term" value="F:ATP binding"/>
    <property type="evidence" value="ECO:0007669"/>
    <property type="project" value="UniProtKB-KW"/>
</dbReference>
<dbReference type="SUPFAM" id="SSF52540">
    <property type="entry name" value="P-loop containing nucleoside triphosphate hydrolases"/>
    <property type="match status" value="1"/>
</dbReference>
<dbReference type="Pfam" id="PF08519">
    <property type="entry name" value="RFC1"/>
    <property type="match status" value="1"/>
</dbReference>
<dbReference type="Pfam" id="PF25361">
    <property type="entry name" value="AAA_lid_RFC1"/>
    <property type="match status" value="1"/>
</dbReference>
<dbReference type="AlphaFoldDB" id="A0A7S3GFX2"/>
<dbReference type="CDD" id="cd18140">
    <property type="entry name" value="HLD_clamp_RFC"/>
    <property type="match status" value="1"/>
</dbReference>
<dbReference type="GO" id="GO:0003689">
    <property type="term" value="F:DNA clamp loader activity"/>
    <property type="evidence" value="ECO:0007669"/>
    <property type="project" value="InterPro"/>
</dbReference>
<evidence type="ECO:0000256" key="5">
    <source>
        <dbReference type="ARBA" id="ARBA00022840"/>
    </source>
</evidence>
<dbReference type="Gene3D" id="3.40.50.300">
    <property type="entry name" value="P-loop containing nucleotide triphosphate hydrolases"/>
    <property type="match status" value="1"/>
</dbReference>
<keyword evidence="3" id="KW-0235">DNA replication</keyword>
<evidence type="ECO:0000256" key="7">
    <source>
        <dbReference type="SAM" id="MobiDB-lite"/>
    </source>
</evidence>
<dbReference type="EMBL" id="HBIB01041859">
    <property type="protein sequence ID" value="CAE0265070.1"/>
    <property type="molecule type" value="Transcribed_RNA"/>
</dbReference>
<protein>
    <recommendedName>
        <fullName evidence="8">DNA replication factor RFC1 C-terminal domain-containing protein</fullName>
    </recommendedName>
</protein>
<feature type="compositionally biased region" description="Basic residues" evidence="7">
    <location>
        <begin position="517"/>
        <end position="526"/>
    </location>
</feature>
<evidence type="ECO:0000256" key="4">
    <source>
        <dbReference type="ARBA" id="ARBA00022741"/>
    </source>
</evidence>
<dbReference type="InterPro" id="IPR012178">
    <property type="entry name" value="RFC1"/>
</dbReference>
<dbReference type="Gene3D" id="1.20.272.10">
    <property type="match status" value="1"/>
</dbReference>